<organism evidence="2 3">
    <name type="scientific">Botryotinia fuckeliana (strain BcDW1)</name>
    <name type="common">Noble rot fungus</name>
    <name type="synonym">Botrytis cinerea</name>
    <dbReference type="NCBI Taxonomy" id="1290391"/>
    <lineage>
        <taxon>Eukaryota</taxon>
        <taxon>Fungi</taxon>
        <taxon>Dikarya</taxon>
        <taxon>Ascomycota</taxon>
        <taxon>Pezizomycotina</taxon>
        <taxon>Leotiomycetes</taxon>
        <taxon>Helotiales</taxon>
        <taxon>Sclerotiniaceae</taxon>
        <taxon>Botrytis</taxon>
    </lineage>
</organism>
<feature type="domain" description="DUF6546" evidence="1">
    <location>
        <begin position="392"/>
        <end position="525"/>
    </location>
</feature>
<sequence length="539" mass="62456">MYLYDTSILSSIVIENTIPGQAFDMISWEGLPLEIRLVVLKELMQDGCSLADFATVSREWQEIIEAHNFSRIKLTSARLVDCGQMLHRNRSLVRYIWLCLELQEYDCTESTPPKPEMLKMSNINGTLITKGILNLFTTLSVWEPGSSLLLDISVYSPSDSEHWFKYLNFEPDVDFDMFDRNQHTKTSMPIRPTVHHHEWIAPTQNSIAPFNAIEKVFEGIFYGEPFDNEEQEIQWWQQLPLVPVVTGILLRQQTRRRWKPTTLRRMFALLPRLQEVHYEPWREWFDGLQTCIDRSSKLLFESLSCAGLQRLIIFENFDQTYPASFRYRCSPTRIPSPSFGRALANASFTLEHLSISFMVEASHFFRARELSWKWPKLTWLALPSRVFIPQEFSWNWPNLTWLALTSRLLIPQEHPVELNYMLQAAAAAALNMPNLETMEIWNGGKGFAMLFRYQRGKQGRPAVITCKGTWELNLGPLVIQAWDSVSLKDCGEGIVIIKELLDISDDIKSHGDAIHYLELSKPVVRPISLRQIQMQPTIL</sequence>
<accession>M7U1B8</accession>
<feature type="domain" description="DUF6546" evidence="1">
    <location>
        <begin position="307"/>
        <end position="390"/>
    </location>
</feature>
<name>M7U1B8_BOTF1</name>
<dbReference type="Pfam" id="PF20183">
    <property type="entry name" value="DUF6546"/>
    <property type="match status" value="2"/>
</dbReference>
<dbReference type="InterPro" id="IPR046676">
    <property type="entry name" value="DUF6546"/>
</dbReference>
<dbReference type="AlphaFoldDB" id="M7U1B8"/>
<dbReference type="HOGENOM" id="CLU_023464_2_1_1"/>
<dbReference type="EMBL" id="KB707734">
    <property type="protein sequence ID" value="EMR89701.1"/>
    <property type="molecule type" value="Genomic_DNA"/>
</dbReference>
<protein>
    <recommendedName>
        <fullName evidence="1">DUF6546 domain-containing protein</fullName>
    </recommendedName>
</protein>
<evidence type="ECO:0000313" key="2">
    <source>
        <dbReference type="EMBL" id="EMR89701.1"/>
    </source>
</evidence>
<evidence type="ECO:0000313" key="3">
    <source>
        <dbReference type="Proteomes" id="UP000012045"/>
    </source>
</evidence>
<dbReference type="OrthoDB" id="4802432at2759"/>
<proteinExistence type="predicted"/>
<gene>
    <name evidence="2" type="ORF">BcDW1_1656</name>
</gene>
<evidence type="ECO:0000259" key="1">
    <source>
        <dbReference type="Pfam" id="PF20183"/>
    </source>
</evidence>
<dbReference type="Proteomes" id="UP000012045">
    <property type="component" value="Unassembled WGS sequence"/>
</dbReference>
<reference evidence="3" key="1">
    <citation type="journal article" date="2013" name="Genome Announc.">
        <title>Draft genome sequence of Botrytis cinerea BcDW1, inoculum for noble rot of grape berries.</title>
        <authorList>
            <person name="Blanco-Ulate B."/>
            <person name="Allen G."/>
            <person name="Powell A.L."/>
            <person name="Cantu D."/>
        </authorList>
    </citation>
    <scope>NUCLEOTIDE SEQUENCE [LARGE SCALE GENOMIC DNA]</scope>
    <source>
        <strain evidence="3">BcDW1</strain>
    </source>
</reference>